<sequence length="793" mass="89642">MSGKIYNKNLTFLQDQPFAENLLTGFHYKKRKAKLFSKTDPSRAKQLLNSNIKSTIRTDSSSSFTDPALQGKKQSTRLSFGSTRTRNKSEKMKKAEATLVKHFCLTLERSLYNEEHESLYTRAPQQRLERPNELQAGNIIPHLLVSVDSMQNTLLATRSSRPTERIKPPSHFKKILRESRKIRLLYGNLSRRQLFWGTSKMCFPGENLLLWLESRLDVVLERCGFFGSVKAARQSVLSGHIIVNSKVVKSPGFILEGGDIIKVAQVAAKRDFANTATQQSCVSLCLPLNPLVDQFSRGAILSNEVFPYLLREKSLATALSNGLQKYKSTAFLKSSLPSRPPAREFFPYKSFYTWLLRKKQRNFQPSKGLYRQSNALPTRELQLKRVSAQSTVNLDREILSSENWRFIGSPHLLSSFFFLHGHLQKVISLLADACSKSISVDKRFGKLFSYKAQRWNNISAQRPQTTTNTAKLCCHPSLFVLYKTHFNLPTISLTSKRCGVNIVTSNSLSSPGSATKGGGGPSLDTLNIESFLNLGRHSLQKIKNNRGLVNPKTGRMSYSQSDTPTTIHNLFGYRFARVLTELYNNLFPWFNYSDQAEYLATQKEFKFDRGAFLQLVSGLVRKDEKSLLGALLLDLLLYSLLIKKELVCTHLEKKQLERVVSSASAAGVTFTKKHKISDIDNKINSKVNCFAKQNTNRGLDQRLKSNLKENPKASSNLELVLDGSRTPVDNSRPSKMLYKKFNSNQRLGLNIGKHTKPLHLEVSYQSLCAVYLFPPQRVCLPIMIDLDCLAKSL</sequence>
<dbReference type="PANTHER" id="PTHR11831">
    <property type="entry name" value="30S 40S RIBOSOMAL PROTEIN"/>
    <property type="match status" value="1"/>
</dbReference>
<keyword evidence="4 9" id="KW-0689">Ribosomal protein</keyword>
<geneLocation type="mitochondrion" evidence="9"/>
<dbReference type="Gene3D" id="1.10.1050.10">
    <property type="entry name" value="Ribosomal Protein S4 Delta 41, Chain A, domain 1"/>
    <property type="match status" value="1"/>
</dbReference>
<dbReference type="InterPro" id="IPR036986">
    <property type="entry name" value="S4_RNA-bd_sf"/>
</dbReference>
<evidence type="ECO:0000256" key="2">
    <source>
        <dbReference type="ARBA" id="ARBA00022730"/>
    </source>
</evidence>
<evidence type="ECO:0000256" key="1">
    <source>
        <dbReference type="ARBA" id="ARBA00007465"/>
    </source>
</evidence>
<accession>A0A6B9ERP2</accession>
<comment type="similarity">
    <text evidence="1">Belongs to the universal ribosomal protein uS4 family.</text>
</comment>
<evidence type="ECO:0000256" key="3">
    <source>
        <dbReference type="ARBA" id="ARBA00022884"/>
    </source>
</evidence>
<keyword evidence="2" id="KW-0699">rRNA-binding</keyword>
<dbReference type="SMART" id="SM00363">
    <property type="entry name" value="S4"/>
    <property type="match status" value="1"/>
</dbReference>
<evidence type="ECO:0000256" key="5">
    <source>
        <dbReference type="ARBA" id="ARBA00023274"/>
    </source>
</evidence>
<dbReference type="GO" id="GO:0015935">
    <property type="term" value="C:small ribosomal subunit"/>
    <property type="evidence" value="ECO:0007669"/>
    <property type="project" value="TreeGrafter"/>
</dbReference>
<feature type="domain" description="RNA-binding S4" evidence="8">
    <location>
        <begin position="214"/>
        <end position="274"/>
    </location>
</feature>
<keyword evidence="3 6" id="KW-0694">RNA-binding</keyword>
<gene>
    <name evidence="9" type="primary">rps4</name>
</gene>
<name>A0A6B9ERP2_9CHLO</name>
<feature type="region of interest" description="Disordered" evidence="7">
    <location>
        <begin position="58"/>
        <end position="93"/>
    </location>
</feature>
<dbReference type="CDD" id="cd00165">
    <property type="entry name" value="S4"/>
    <property type="match status" value="1"/>
</dbReference>
<protein>
    <submittedName>
        <fullName evidence="9">30S ribosomal protein S4</fullName>
    </submittedName>
</protein>
<evidence type="ECO:0000256" key="7">
    <source>
        <dbReference type="SAM" id="MobiDB-lite"/>
    </source>
</evidence>
<evidence type="ECO:0000259" key="8">
    <source>
        <dbReference type="SMART" id="SM00363"/>
    </source>
</evidence>
<dbReference type="GO" id="GO:0019843">
    <property type="term" value="F:rRNA binding"/>
    <property type="evidence" value="ECO:0007669"/>
    <property type="project" value="UniProtKB-KW"/>
</dbReference>
<dbReference type="InterPro" id="IPR002942">
    <property type="entry name" value="S4_RNA-bd"/>
</dbReference>
<feature type="compositionally biased region" description="Polar residues" evidence="7">
    <location>
        <begin position="72"/>
        <end position="84"/>
    </location>
</feature>
<evidence type="ECO:0000256" key="4">
    <source>
        <dbReference type="ARBA" id="ARBA00022980"/>
    </source>
</evidence>
<reference evidence="9" key="1">
    <citation type="submission" date="2019-11" db="EMBL/GenBank/DDBJ databases">
        <title>Complete Mitochondrial Genome of Chloroidium sp. UTEX 3077.</title>
        <authorList>
            <person name="Zhang H."/>
        </authorList>
    </citation>
    <scope>NUCLEOTIDE SEQUENCE</scope>
</reference>
<evidence type="ECO:0000256" key="6">
    <source>
        <dbReference type="PROSITE-ProRule" id="PRU00182"/>
    </source>
</evidence>
<dbReference type="Gene3D" id="3.10.290.10">
    <property type="entry name" value="RNA-binding S4 domain"/>
    <property type="match status" value="1"/>
</dbReference>
<keyword evidence="9" id="KW-0496">Mitochondrion</keyword>
<dbReference type="PANTHER" id="PTHR11831:SF4">
    <property type="entry name" value="SMALL RIBOSOMAL SUBUNIT PROTEIN US4M"/>
    <property type="match status" value="1"/>
</dbReference>
<organism evidence="9">
    <name type="scientific">Chloroidium sp. UTEX 3077</name>
    <dbReference type="NCBI Taxonomy" id="2686440"/>
    <lineage>
        <taxon>Eukaryota</taxon>
        <taxon>Viridiplantae</taxon>
        <taxon>Chlorophyta</taxon>
        <taxon>core chlorophytes</taxon>
        <taxon>Trebouxiophyceae</taxon>
        <taxon>Watanabeales</taxon>
        <taxon>Watanabeaceae</taxon>
        <taxon>Chloroidium</taxon>
    </lineage>
</organism>
<dbReference type="GO" id="GO:0042274">
    <property type="term" value="P:ribosomal small subunit biogenesis"/>
    <property type="evidence" value="ECO:0007669"/>
    <property type="project" value="TreeGrafter"/>
</dbReference>
<keyword evidence="5" id="KW-0687">Ribonucleoprotein</keyword>
<evidence type="ECO:0000313" key="9">
    <source>
        <dbReference type="EMBL" id="QGX86670.1"/>
    </source>
</evidence>
<dbReference type="Pfam" id="PF01479">
    <property type="entry name" value="S4"/>
    <property type="match status" value="1"/>
</dbReference>
<dbReference type="PROSITE" id="PS50889">
    <property type="entry name" value="S4"/>
    <property type="match status" value="1"/>
</dbReference>
<dbReference type="InterPro" id="IPR022801">
    <property type="entry name" value="Ribosomal_uS4"/>
</dbReference>
<dbReference type="AlphaFoldDB" id="A0A6B9ERP2"/>
<dbReference type="GO" id="GO:0003735">
    <property type="term" value="F:structural constituent of ribosome"/>
    <property type="evidence" value="ECO:0007669"/>
    <property type="project" value="TreeGrafter"/>
</dbReference>
<proteinExistence type="inferred from homology"/>
<dbReference type="SUPFAM" id="SSF55174">
    <property type="entry name" value="Alpha-L RNA-binding motif"/>
    <property type="match status" value="1"/>
</dbReference>
<dbReference type="EMBL" id="MN646686">
    <property type="protein sequence ID" value="QGX86670.1"/>
    <property type="molecule type" value="Genomic_DNA"/>
</dbReference>